<keyword evidence="1" id="KW-0732">Signal</keyword>
<protein>
    <submittedName>
        <fullName evidence="2">Uncharacterized protein</fullName>
    </submittedName>
</protein>
<accession>A0ABN0TI85</accession>
<feature type="signal peptide" evidence="1">
    <location>
        <begin position="1"/>
        <end position="20"/>
    </location>
</feature>
<dbReference type="SUPFAM" id="SSF48208">
    <property type="entry name" value="Six-hairpin glycosidases"/>
    <property type="match status" value="1"/>
</dbReference>
<dbReference type="EMBL" id="BAAADG010000004">
    <property type="protein sequence ID" value="GAA0222326.1"/>
    <property type="molecule type" value="Genomic_DNA"/>
</dbReference>
<evidence type="ECO:0000256" key="1">
    <source>
        <dbReference type="SAM" id="SignalP"/>
    </source>
</evidence>
<dbReference type="RefSeq" id="WP_286304516.1">
    <property type="nucleotide sequence ID" value="NZ_AP027741.1"/>
</dbReference>
<proteinExistence type="predicted"/>
<dbReference type="Gene3D" id="1.50.10.20">
    <property type="match status" value="1"/>
</dbReference>
<dbReference type="InterPro" id="IPR008928">
    <property type="entry name" value="6-hairpin_glycosidase_sf"/>
</dbReference>
<evidence type="ECO:0000313" key="2">
    <source>
        <dbReference type="EMBL" id="GAA0222326.1"/>
    </source>
</evidence>
<evidence type="ECO:0000313" key="3">
    <source>
        <dbReference type="Proteomes" id="UP001501476"/>
    </source>
</evidence>
<sequence length="562" mass="63742">MMRFVMSVVLTILFIPLVHADQAKTKLENEALHIDHQTFRTEIVNYVRSVALDKEDNSTKTALVDIENAWRNHYQQTHWQIHISSYHNGVQIGAGNAEGPSLTDVLQQATKSSLGDTLITSKTDLDDYFFKISFYYHPNHVYAMVNNQEQAYEIQGDRVIVRHVDRERVKTQIKQSKAYLLRAINRDYSGVYKFYDADQDTSEKLLRTTYSATTLNTLIRLNQFQKDIELQSYFDGMAQFLLDRQLTSGPNAGGFDYGVDPQTNEETCRVVVGTTSKTLFTLLQLHQMTPEEEKYFKAAQSAGDWLLKMIQEDGKVTPVAECTNNEWTYSDKQSILYSGQVVSALSRLYAITNKTKYLDAAKLVAGHLIRDVGLHGALVGDDYRPANSVSSSWIMMALIDLAKVDPTPVYKKTILQIGDVLLERQINQADDAYNHGRYLDAMTTSGNGWINEVMGEMVPFCEQQNLGNCDQYRDAVRKTSRWLLQNTYNENNTYALANPKQAIGGFINNFTTQKVRTDAVSHGLNSLLSMLENEPEDVNVFIDLPERDLAELMPLLRAGENN</sequence>
<organism evidence="2 3">
    <name type="scientific">Methylophaga marina</name>
    <dbReference type="NCBI Taxonomy" id="45495"/>
    <lineage>
        <taxon>Bacteria</taxon>
        <taxon>Pseudomonadati</taxon>
        <taxon>Pseudomonadota</taxon>
        <taxon>Gammaproteobacteria</taxon>
        <taxon>Thiotrichales</taxon>
        <taxon>Piscirickettsiaceae</taxon>
        <taxon>Methylophaga</taxon>
    </lineage>
</organism>
<comment type="caution">
    <text evidence="2">The sequence shown here is derived from an EMBL/GenBank/DDBJ whole genome shotgun (WGS) entry which is preliminary data.</text>
</comment>
<reference evidence="2 3" key="1">
    <citation type="journal article" date="2019" name="Int. J. Syst. Evol. Microbiol.">
        <title>The Global Catalogue of Microorganisms (GCM) 10K type strain sequencing project: providing services to taxonomists for standard genome sequencing and annotation.</title>
        <authorList>
            <consortium name="The Broad Institute Genomics Platform"/>
            <consortium name="The Broad Institute Genome Sequencing Center for Infectious Disease"/>
            <person name="Wu L."/>
            <person name="Ma J."/>
        </authorList>
    </citation>
    <scope>NUCLEOTIDE SEQUENCE [LARGE SCALE GENOMIC DNA]</scope>
    <source>
        <strain evidence="2 3">JCM 6886</strain>
    </source>
</reference>
<dbReference type="Proteomes" id="UP001501476">
    <property type="component" value="Unassembled WGS sequence"/>
</dbReference>
<name>A0ABN0TI85_9GAMM</name>
<feature type="chain" id="PRO_5047201762" evidence="1">
    <location>
        <begin position="21"/>
        <end position="562"/>
    </location>
</feature>
<gene>
    <name evidence="2" type="ORF">GCM10008964_12270</name>
</gene>
<keyword evidence="3" id="KW-1185">Reference proteome</keyword>